<dbReference type="RefSeq" id="WP_290316391.1">
    <property type="nucleotide sequence ID" value="NZ_JAUFPN010000107.1"/>
</dbReference>
<name>A0ABT8A4H3_9PROT</name>
<sequence>MIKAVAETENLDDFHLSRLLVLLGSADARQKKQQDKLKAVEGITKLAKLDFLLRYPTCLERALAQLGKDPGDAAVQPRERTSIESAMVRFRYGPWDARYRRWLGLLAARGLITLGVEGNTVQIGLTDAGRQLADQFRTDQLYGDLATRADVVLKAVGSMNATRLKNFVYEVVPEIIDMKWGEEIMP</sequence>
<keyword evidence="2" id="KW-1185">Reference proteome</keyword>
<evidence type="ECO:0000313" key="1">
    <source>
        <dbReference type="EMBL" id="MDN3564591.1"/>
    </source>
</evidence>
<reference evidence="2" key="1">
    <citation type="journal article" date="2019" name="Int. J. Syst. Evol. Microbiol.">
        <title>The Global Catalogue of Microorganisms (GCM) 10K type strain sequencing project: providing services to taxonomists for standard genome sequencing and annotation.</title>
        <authorList>
            <consortium name="The Broad Institute Genomics Platform"/>
            <consortium name="The Broad Institute Genome Sequencing Center for Infectious Disease"/>
            <person name="Wu L."/>
            <person name="Ma J."/>
        </authorList>
    </citation>
    <scope>NUCLEOTIDE SEQUENCE [LARGE SCALE GENOMIC DNA]</scope>
    <source>
        <strain evidence="2">CECT 7131</strain>
    </source>
</reference>
<comment type="caution">
    <text evidence="1">The sequence shown here is derived from an EMBL/GenBank/DDBJ whole genome shotgun (WGS) entry which is preliminary data.</text>
</comment>
<dbReference type="Proteomes" id="UP001529369">
    <property type="component" value="Unassembled WGS sequence"/>
</dbReference>
<protein>
    <submittedName>
        <fullName evidence="1">Uncharacterized protein</fullName>
    </submittedName>
</protein>
<organism evidence="1 2">
    <name type="scientific">Paeniroseomonas aquatica</name>
    <dbReference type="NCBI Taxonomy" id="373043"/>
    <lineage>
        <taxon>Bacteria</taxon>
        <taxon>Pseudomonadati</taxon>
        <taxon>Pseudomonadota</taxon>
        <taxon>Alphaproteobacteria</taxon>
        <taxon>Acetobacterales</taxon>
        <taxon>Acetobacteraceae</taxon>
        <taxon>Paeniroseomonas</taxon>
    </lineage>
</organism>
<proteinExistence type="predicted"/>
<gene>
    <name evidence="1" type="ORF">QWZ14_09470</name>
</gene>
<evidence type="ECO:0000313" key="2">
    <source>
        <dbReference type="Proteomes" id="UP001529369"/>
    </source>
</evidence>
<dbReference type="EMBL" id="JAUFPN010000107">
    <property type="protein sequence ID" value="MDN3564591.1"/>
    <property type="molecule type" value="Genomic_DNA"/>
</dbReference>
<accession>A0ABT8A4H3</accession>